<accession>A0ABY6S341</accession>
<name>A0ABY6S341_PODCO</name>
<feature type="transmembrane region" description="Helical" evidence="1">
    <location>
        <begin position="281"/>
        <end position="301"/>
    </location>
</feature>
<organism evidence="2 3">
    <name type="scientific">Podospora comata</name>
    <dbReference type="NCBI Taxonomy" id="48703"/>
    <lineage>
        <taxon>Eukaryota</taxon>
        <taxon>Fungi</taxon>
        <taxon>Dikarya</taxon>
        <taxon>Ascomycota</taxon>
        <taxon>Pezizomycotina</taxon>
        <taxon>Sordariomycetes</taxon>
        <taxon>Sordariomycetidae</taxon>
        <taxon>Sordariales</taxon>
        <taxon>Podosporaceae</taxon>
        <taxon>Podospora</taxon>
    </lineage>
</organism>
<gene>
    <name evidence="2" type="ORF">PODCO_204750</name>
</gene>
<reference evidence="2" key="1">
    <citation type="submission" date="2018-02" db="EMBL/GenBank/DDBJ databases">
        <authorList>
            <person name="Silar P."/>
        </authorList>
    </citation>
    <scope>NUCLEOTIDE SEQUENCE [LARGE SCALE GENOMIC DNA]</scope>
    <source>
        <strain evidence="2">T</strain>
    </source>
</reference>
<dbReference type="EMBL" id="LR026965">
    <property type="protein sequence ID" value="VBB75536.1"/>
    <property type="molecule type" value="Genomic_DNA"/>
</dbReference>
<sequence length="402" mass="44552">MGNNVCAPRGQNGYSCDFEIVRSNFFGNLSANNFDSGNVSALEEMEQVGADPDIAGPGVSSSLPSLLQFGTYADKTKILLAVMMAFVVSILIAFFIHVLDLVEICSGQVLHPGCRCSRFKVLTGPYRSKPAKRVHHILNRILISWNDQQIVLGIAISTAALEEWCSFSTYHLNIIKHWLILSSITHVNALLVHCNYFQKKNIVATTLRAGLISLHVIFTGVVVFGHGQAAENKIPEIHHQTPLQILPASCFFANSTRPSLIQQMHVEMPETETSSLSSKSLFIWGIVLIVCSKLTLLRHLWATEDRKKRRFMVWCIRLALLGLNVGLGVIAITGVQSIRSWMSDEGLIDISDGSESEYSYGQYLSAYLALFAAFQIAESFFGKKGSHLNDMFFCLSIKGSWC</sequence>
<feature type="transmembrane region" description="Helical" evidence="1">
    <location>
        <begin position="78"/>
        <end position="99"/>
    </location>
</feature>
<feature type="transmembrane region" description="Helical" evidence="1">
    <location>
        <begin position="178"/>
        <end position="197"/>
    </location>
</feature>
<dbReference type="Proteomes" id="UP000280685">
    <property type="component" value="Chromosome 2"/>
</dbReference>
<protein>
    <submittedName>
        <fullName evidence="2">Uncharacterized protein</fullName>
    </submittedName>
</protein>
<keyword evidence="1" id="KW-0472">Membrane</keyword>
<keyword evidence="1" id="KW-1133">Transmembrane helix</keyword>
<evidence type="ECO:0000313" key="3">
    <source>
        <dbReference type="Proteomes" id="UP000280685"/>
    </source>
</evidence>
<feature type="transmembrane region" description="Helical" evidence="1">
    <location>
        <begin position="313"/>
        <end position="338"/>
    </location>
</feature>
<proteinExistence type="predicted"/>
<feature type="transmembrane region" description="Helical" evidence="1">
    <location>
        <begin position="209"/>
        <end position="227"/>
    </location>
</feature>
<keyword evidence="3" id="KW-1185">Reference proteome</keyword>
<keyword evidence="1" id="KW-0812">Transmembrane</keyword>
<evidence type="ECO:0000313" key="2">
    <source>
        <dbReference type="EMBL" id="VBB75536.1"/>
    </source>
</evidence>
<dbReference type="PANTHER" id="PTHR37577">
    <property type="entry name" value="INTEGRAL MEMBRANE PROTEIN"/>
    <property type="match status" value="1"/>
</dbReference>
<dbReference type="InterPro" id="IPR053018">
    <property type="entry name" value="Elsinochrome_Biosynth-Asso"/>
</dbReference>
<feature type="transmembrane region" description="Helical" evidence="1">
    <location>
        <begin position="358"/>
        <end position="377"/>
    </location>
</feature>
<evidence type="ECO:0000256" key="1">
    <source>
        <dbReference type="SAM" id="Phobius"/>
    </source>
</evidence>
<dbReference type="PANTHER" id="PTHR37577:SF1">
    <property type="entry name" value="INTEGRAL MEMBRANE PROTEIN"/>
    <property type="match status" value="1"/>
</dbReference>